<evidence type="ECO:0000313" key="21">
    <source>
        <dbReference type="Proteomes" id="UP000278715"/>
    </source>
</evidence>
<reference evidence="16 17" key="2">
    <citation type="journal article" date="2018" name="Proc. Natl. Acad. Sci. U.S.A.">
        <title>Nonmutational mechanism of inheritance in the Archaeon Sulfolobus solfataricus.</title>
        <authorList>
            <person name="Payne S."/>
            <person name="McCarthy S."/>
            <person name="Johnson T."/>
            <person name="North E."/>
            <person name="Blum P."/>
        </authorList>
    </citation>
    <scope>NUCLEOTIDE SEQUENCE [LARGE SCALE GENOMIC DNA]</scope>
    <source>
        <strain evidence="6 16">SARC-H</strain>
        <strain evidence="7 20">SARC-I</strain>
        <strain evidence="9 21">SARC-N</strain>
        <strain evidence="10 22">SARC-O</strain>
        <strain evidence="11 17">SUL120</strain>
        <strain evidence="5 18">SULG</strain>
        <strain evidence="8 19">SULM</strain>
    </source>
</reference>
<dbReference type="EMBL" id="CP011057">
    <property type="protein sequence ID" value="AKA79487.1"/>
    <property type="molecule type" value="Genomic_DNA"/>
</dbReference>
<evidence type="ECO:0000313" key="17">
    <source>
        <dbReference type="Proteomes" id="UP000269431"/>
    </source>
</evidence>
<evidence type="ECO:0000313" key="12">
    <source>
        <dbReference type="EMBL" id="QPG51040.1"/>
    </source>
</evidence>
<evidence type="ECO:0000313" key="4">
    <source>
        <dbReference type="EMBL" id="AKA79487.1"/>
    </source>
</evidence>
<dbReference type="Proteomes" id="UP000267993">
    <property type="component" value="Chromosome"/>
</dbReference>
<dbReference type="Proteomes" id="UP000278715">
    <property type="component" value="Chromosome"/>
</dbReference>
<dbReference type="RefSeq" id="WP_009991367.1">
    <property type="nucleotide sequence ID" value="NZ_CP011055.2"/>
</dbReference>
<evidence type="ECO:0000313" key="2">
    <source>
        <dbReference type="EMBL" id="AKA74096.1"/>
    </source>
</evidence>
<dbReference type="EMBL" id="CP033241">
    <property type="protein sequence ID" value="AZF84227.1"/>
    <property type="molecule type" value="Genomic_DNA"/>
</dbReference>
<dbReference type="AlphaFoldDB" id="A0A0E3MGK2"/>
<evidence type="ECO:0000313" key="15">
    <source>
        <dbReference type="Proteomes" id="UP000033106"/>
    </source>
</evidence>
<evidence type="ECO:0000313" key="22">
    <source>
        <dbReference type="Proteomes" id="UP000282269"/>
    </source>
</evidence>
<organism evidence="4 15">
    <name type="scientific">Saccharolobus solfataricus</name>
    <name type="common">Sulfolobus solfataricus</name>
    <dbReference type="NCBI Taxonomy" id="2287"/>
    <lineage>
        <taxon>Archaea</taxon>
        <taxon>Thermoproteota</taxon>
        <taxon>Thermoprotei</taxon>
        <taxon>Sulfolobales</taxon>
        <taxon>Sulfolobaceae</taxon>
        <taxon>Saccharolobus</taxon>
    </lineage>
</organism>
<feature type="transmembrane region" description="Helical" evidence="1">
    <location>
        <begin position="78"/>
        <end position="98"/>
    </location>
</feature>
<dbReference type="EMBL" id="CP033237">
    <property type="protein sequence ID" value="AZF73815.1"/>
    <property type="molecule type" value="Genomic_DNA"/>
</dbReference>
<keyword evidence="1" id="KW-1133">Transmembrane helix</keyword>
<reference evidence="12 23" key="4">
    <citation type="journal article" date="2020" name="Nat. Commun.">
        <title>The structures of two archaeal type IV pili illuminate evolutionary relationships.</title>
        <authorList>
            <person name="Wang F."/>
            <person name="Baquero D.P."/>
            <person name="Su Z."/>
            <person name="Beltran L.C."/>
            <person name="Prangishvili D."/>
            <person name="Krupovic M."/>
            <person name="Egelman E.H."/>
        </authorList>
    </citation>
    <scope>NUCLEOTIDE SEQUENCE [LARGE SCALE GENOMIC DNA]</scope>
    <source>
        <strain evidence="12 23">POZ149</strain>
    </source>
</reference>
<evidence type="ECO:0000313" key="16">
    <source>
        <dbReference type="Proteomes" id="UP000267993"/>
    </source>
</evidence>
<evidence type="ECO:0000313" key="14">
    <source>
        <dbReference type="Proteomes" id="UP000033085"/>
    </source>
</evidence>
<dbReference type="KEGG" id="ssol:SULB_1867"/>
<reference evidence="13 14" key="1">
    <citation type="journal article" date="2015" name="Genome Announc.">
        <title>Complete Genome Sequence of Sulfolobus solfataricus Strain 98/2 and Evolved Derivatives.</title>
        <authorList>
            <person name="McCarthy S."/>
            <person name="Gradnigo J."/>
            <person name="Johnson T."/>
            <person name="Payne S."/>
            <person name="Lipzen A."/>
            <person name="Martin J."/>
            <person name="Schackwitz W."/>
            <person name="Moriyama E."/>
            <person name="Blum P."/>
        </authorList>
    </citation>
    <scope>NUCLEOTIDE SEQUENCE [LARGE SCALE GENOMIC DNA]</scope>
    <source>
        <strain evidence="13">98/2 SULC</strain>
        <strain evidence="2">SARC-B</strain>
        <strain evidence="3">SARC-C</strain>
        <strain evidence="4 15">SULA</strain>
        <strain evidence="14">SULB</strain>
    </source>
</reference>
<evidence type="ECO:0000313" key="11">
    <source>
        <dbReference type="EMBL" id="AZF84227.1"/>
    </source>
</evidence>
<evidence type="ECO:0000313" key="10">
    <source>
        <dbReference type="EMBL" id="AZF81651.1"/>
    </source>
</evidence>
<evidence type="ECO:0000313" key="18">
    <source>
        <dbReference type="Proteomes" id="UP000273194"/>
    </source>
</evidence>
<dbReference type="Proteomes" id="UP000033085">
    <property type="component" value="Chromosome"/>
</dbReference>
<accession>A0A0E3MGK2</accession>
<dbReference type="EMBL" id="CP033236">
    <property type="protein sequence ID" value="AZF71195.1"/>
    <property type="molecule type" value="Genomic_DNA"/>
</dbReference>
<gene>
    <name evidence="12" type="ORF">HFC64_15530</name>
    <name evidence="4" type="ORF">SULA_1866</name>
    <name evidence="2" type="ORF">SULB_1867</name>
    <name evidence="3" type="ORF">SULC_1865</name>
    <name evidence="5" type="ORF">SULG_09375</name>
    <name evidence="6" type="ORF">SULH_09375</name>
    <name evidence="7" type="ORF">SULI_09375</name>
    <name evidence="8" type="ORF">SULM_09365</name>
    <name evidence="9" type="ORF">SULN_09365</name>
    <name evidence="10" type="ORF">SULO_09375</name>
    <name evidence="11" type="ORF">SULZ_09300</name>
</gene>
<dbReference type="EMBL" id="CP011055">
    <property type="protein sequence ID" value="AKA74096.1"/>
    <property type="molecule type" value="Genomic_DNA"/>
</dbReference>
<sequence length="109" mass="12095">MPKKYNRLYNEVINSYVTLILIFILIIGILGVIAFPYYVSPLNNGQALNSAGYLALGVIIIIFLLLGVYFMERNEHSLGAMSILISLIILVLAIWSIYGINAVKSIFGI</sequence>
<dbReference type="Proteomes" id="UP000282269">
    <property type="component" value="Chromosome"/>
</dbReference>
<evidence type="ECO:0000313" key="5">
    <source>
        <dbReference type="EMBL" id="AZF68575.1"/>
    </source>
</evidence>
<keyword evidence="1" id="KW-0472">Membrane</keyword>
<dbReference type="Proteomes" id="UP000033057">
    <property type="component" value="Chromosome"/>
</dbReference>
<dbReference type="Proteomes" id="UP000269431">
    <property type="component" value="Chromosome"/>
</dbReference>
<dbReference type="Proteomes" id="UP000275843">
    <property type="component" value="Chromosome"/>
</dbReference>
<feature type="transmembrane region" description="Helical" evidence="1">
    <location>
        <begin position="12"/>
        <end position="39"/>
    </location>
</feature>
<dbReference type="KEGG" id="ssoa:SULA_1866"/>
<dbReference type="Proteomes" id="UP000273443">
    <property type="component" value="Chromosome"/>
</dbReference>
<evidence type="ECO:0000313" key="9">
    <source>
        <dbReference type="EMBL" id="AZF79046.1"/>
    </source>
</evidence>
<dbReference type="PATRIC" id="fig|2287.6.peg.1921"/>
<evidence type="ECO:0000313" key="19">
    <source>
        <dbReference type="Proteomes" id="UP000273443"/>
    </source>
</evidence>
<evidence type="ECO:0000313" key="13">
    <source>
        <dbReference type="Proteomes" id="UP000033057"/>
    </source>
</evidence>
<dbReference type="Proteomes" id="UP000273194">
    <property type="component" value="Chromosome"/>
</dbReference>
<evidence type="ECO:0000313" key="7">
    <source>
        <dbReference type="EMBL" id="AZF73815.1"/>
    </source>
</evidence>
<evidence type="ECO:0000313" key="3">
    <source>
        <dbReference type="EMBL" id="AKA76794.1"/>
    </source>
</evidence>
<reference evidence="4" key="3">
    <citation type="submission" date="2018-10" db="EMBL/GenBank/DDBJ databases">
        <authorList>
            <person name="McCarthy S."/>
            <person name="Gradnigo J."/>
            <person name="Johnson T."/>
            <person name="Payne S."/>
            <person name="Lipzen A."/>
            <person name="Schackwitz W."/>
            <person name="Martin J."/>
            <person name="Moriyama E."/>
            <person name="Blum P."/>
        </authorList>
    </citation>
    <scope>NUCLEOTIDE SEQUENCE</scope>
    <source>
        <strain evidence="2">SARC-B</strain>
        <strain evidence="3">SARC-C</strain>
        <strain evidence="4">SULA</strain>
    </source>
</reference>
<dbReference type="Proteomes" id="UP000033106">
    <property type="component" value="Chromosome"/>
</dbReference>
<evidence type="ECO:0000256" key="1">
    <source>
        <dbReference type="SAM" id="Phobius"/>
    </source>
</evidence>
<dbReference type="EMBL" id="CP050869">
    <property type="protein sequence ID" value="QPG51040.1"/>
    <property type="molecule type" value="Genomic_DNA"/>
</dbReference>
<dbReference type="EMBL" id="CP033239">
    <property type="protein sequence ID" value="AZF79046.1"/>
    <property type="molecule type" value="Genomic_DNA"/>
</dbReference>
<dbReference type="EMBL" id="CP033235">
    <property type="protein sequence ID" value="AZF68575.1"/>
    <property type="molecule type" value="Genomic_DNA"/>
</dbReference>
<dbReference type="GeneID" id="44129782"/>
<feature type="transmembrane region" description="Helical" evidence="1">
    <location>
        <begin position="51"/>
        <end position="71"/>
    </location>
</feature>
<evidence type="ECO:0000313" key="20">
    <source>
        <dbReference type="Proteomes" id="UP000275843"/>
    </source>
</evidence>
<evidence type="ECO:0000313" key="23">
    <source>
        <dbReference type="Proteomes" id="UP000594632"/>
    </source>
</evidence>
<protein>
    <submittedName>
        <fullName evidence="4">Uncharacterized protein</fullName>
    </submittedName>
</protein>
<name>A0A0E3MGK2_SACSO</name>
<dbReference type="Proteomes" id="UP000594632">
    <property type="component" value="Chromosome"/>
</dbReference>
<dbReference type="EMBL" id="CP033240">
    <property type="protein sequence ID" value="AZF81651.1"/>
    <property type="molecule type" value="Genomic_DNA"/>
</dbReference>
<evidence type="ECO:0000313" key="8">
    <source>
        <dbReference type="EMBL" id="AZF76438.1"/>
    </source>
</evidence>
<proteinExistence type="predicted"/>
<keyword evidence="1" id="KW-0812">Transmembrane</keyword>
<dbReference type="KEGG" id="ssof:SULC_1865"/>
<dbReference type="EMBL" id="CP011056">
    <property type="protein sequence ID" value="AKA76794.1"/>
    <property type="molecule type" value="Genomic_DNA"/>
</dbReference>
<dbReference type="EMBL" id="CP033238">
    <property type="protein sequence ID" value="AZF76438.1"/>
    <property type="molecule type" value="Genomic_DNA"/>
</dbReference>
<evidence type="ECO:0000313" key="6">
    <source>
        <dbReference type="EMBL" id="AZF71195.1"/>
    </source>
</evidence>